<reference evidence="2 3" key="1">
    <citation type="journal article" date="2016" name="Nat. Commun.">
        <title>Thousands of microbial genomes shed light on interconnected biogeochemical processes in an aquifer system.</title>
        <authorList>
            <person name="Anantharaman K."/>
            <person name="Brown C.T."/>
            <person name="Hug L.A."/>
            <person name="Sharon I."/>
            <person name="Castelle C.J."/>
            <person name="Probst A.J."/>
            <person name="Thomas B.C."/>
            <person name="Singh A."/>
            <person name="Wilkins M.J."/>
            <person name="Karaoz U."/>
            <person name="Brodie E.L."/>
            <person name="Williams K.H."/>
            <person name="Hubbard S.S."/>
            <person name="Banfield J.F."/>
        </authorList>
    </citation>
    <scope>NUCLEOTIDE SEQUENCE [LARGE SCALE GENOMIC DNA]</scope>
</reference>
<sequence>MKPNVLVAPAHYLFSDTIKSEIAWSYALVKYISSEVDSMDVLAGVGNMTHPLPRNVSLYPLFKSRSTSLLVEFLRHLFFYPLITLRAVRLMRKKKYQIIHHMLPLSYASFNPLVLIAKLVNPQAKVIMGPLQLPQIQKEEQDLNVVYLGKQEYSLMSKIIYKATMLLSEAVKPLAKKMFESADLVVCNSQTSLRHYSRLFPNAKFHVIYTGIDKSSHQVNRSKLDPKKIKILCAGVFSKRKGQIFLLQAMNKLVKKHPDVSLTMVGGGDQDSVYRDFVAKNNLSKRIKFTGQVPYSELLQAYQTHHIFCLPTLSDTSPYVILEAMSYGLPIVATDIGSIKEMVDKAGLIVSPGDSKALEISLSKLISQPKLRFVMSQAGAKRVNRYYTWDKITDQWVNAYHRLLT</sequence>
<dbReference type="InterPro" id="IPR050194">
    <property type="entry name" value="Glycosyltransferase_grp1"/>
</dbReference>
<evidence type="ECO:0000313" key="3">
    <source>
        <dbReference type="Proteomes" id="UP000177080"/>
    </source>
</evidence>
<comment type="caution">
    <text evidence="2">The sequence shown here is derived from an EMBL/GenBank/DDBJ whole genome shotgun (WGS) entry which is preliminary data.</text>
</comment>
<dbReference type="EMBL" id="MEXN01000003">
    <property type="protein sequence ID" value="OGD03991.1"/>
    <property type="molecule type" value="Genomic_DNA"/>
</dbReference>
<organism evidence="2 3">
    <name type="scientific">Candidatus Amesbacteria bacterium RIFCSPLOWO2_01_FULL_48_25</name>
    <dbReference type="NCBI Taxonomy" id="1797259"/>
    <lineage>
        <taxon>Bacteria</taxon>
        <taxon>Candidatus Amesiibacteriota</taxon>
    </lineage>
</organism>
<evidence type="ECO:0000259" key="1">
    <source>
        <dbReference type="Pfam" id="PF00534"/>
    </source>
</evidence>
<proteinExistence type="predicted"/>
<dbReference type="Proteomes" id="UP000177080">
    <property type="component" value="Unassembled WGS sequence"/>
</dbReference>
<dbReference type="PANTHER" id="PTHR45947:SF14">
    <property type="entry name" value="SLL1723 PROTEIN"/>
    <property type="match status" value="1"/>
</dbReference>
<gene>
    <name evidence="2" type="ORF">A2989_01170</name>
</gene>
<dbReference type="Gene3D" id="3.40.50.2000">
    <property type="entry name" value="Glycogen Phosphorylase B"/>
    <property type="match status" value="2"/>
</dbReference>
<dbReference type="AlphaFoldDB" id="A0A1F4ZCK7"/>
<dbReference type="CDD" id="cd03801">
    <property type="entry name" value="GT4_PimA-like"/>
    <property type="match status" value="1"/>
</dbReference>
<feature type="domain" description="Glycosyl transferase family 1" evidence="1">
    <location>
        <begin position="220"/>
        <end position="382"/>
    </location>
</feature>
<accession>A0A1F4ZCK7</accession>
<dbReference type="Pfam" id="PF00534">
    <property type="entry name" value="Glycos_transf_1"/>
    <property type="match status" value="1"/>
</dbReference>
<dbReference type="InterPro" id="IPR001296">
    <property type="entry name" value="Glyco_trans_1"/>
</dbReference>
<name>A0A1F4ZCK7_9BACT</name>
<dbReference type="SUPFAM" id="SSF53756">
    <property type="entry name" value="UDP-Glycosyltransferase/glycogen phosphorylase"/>
    <property type="match status" value="1"/>
</dbReference>
<dbReference type="PANTHER" id="PTHR45947">
    <property type="entry name" value="SULFOQUINOVOSYL TRANSFERASE SQD2"/>
    <property type="match status" value="1"/>
</dbReference>
<evidence type="ECO:0000313" key="2">
    <source>
        <dbReference type="EMBL" id="OGD03991.1"/>
    </source>
</evidence>
<dbReference type="GO" id="GO:0016757">
    <property type="term" value="F:glycosyltransferase activity"/>
    <property type="evidence" value="ECO:0007669"/>
    <property type="project" value="InterPro"/>
</dbReference>
<protein>
    <recommendedName>
        <fullName evidence="1">Glycosyl transferase family 1 domain-containing protein</fullName>
    </recommendedName>
</protein>
<dbReference type="STRING" id="1797259.A2989_01170"/>